<dbReference type="InterPro" id="IPR004345">
    <property type="entry name" value="TB2_DP1_HVA22"/>
</dbReference>
<sequence>MGLTSLYLMLGEEAMFVSYMVTFFYPASVSIEAIKAKGSEAVTQLQYWIAFGFFALLDSTSVCLFPAWYFLKEGIVAASRLYQPPKDGRKWKKMRFYWTVTTGYDKV</sequence>
<dbReference type="Pfam" id="PF03134">
    <property type="entry name" value="TB2_DP1_HVA22"/>
    <property type="match status" value="1"/>
</dbReference>
<feature type="transmembrane region" description="Helical" evidence="1">
    <location>
        <begin position="7"/>
        <end position="27"/>
    </location>
</feature>
<accession>A0A2G9UDL6</accession>
<dbReference type="AlphaFoldDB" id="A0A2G9UDL6"/>
<evidence type="ECO:0000313" key="3">
    <source>
        <dbReference type="Proteomes" id="UP000230423"/>
    </source>
</evidence>
<keyword evidence="1" id="KW-1133">Transmembrane helix</keyword>
<evidence type="ECO:0000256" key="1">
    <source>
        <dbReference type="SAM" id="Phobius"/>
    </source>
</evidence>
<name>A0A2G9UDL6_TELCI</name>
<organism evidence="2 3">
    <name type="scientific">Teladorsagia circumcincta</name>
    <name type="common">Brown stomach worm</name>
    <name type="synonym">Ostertagia circumcincta</name>
    <dbReference type="NCBI Taxonomy" id="45464"/>
    <lineage>
        <taxon>Eukaryota</taxon>
        <taxon>Metazoa</taxon>
        <taxon>Ecdysozoa</taxon>
        <taxon>Nematoda</taxon>
        <taxon>Chromadorea</taxon>
        <taxon>Rhabditida</taxon>
        <taxon>Rhabditina</taxon>
        <taxon>Rhabditomorpha</taxon>
        <taxon>Strongyloidea</taxon>
        <taxon>Trichostrongylidae</taxon>
        <taxon>Teladorsagia</taxon>
    </lineage>
</organism>
<dbReference type="OrthoDB" id="10009287at2759"/>
<protein>
    <submittedName>
        <fullName evidence="2">TB2/DP1, HVA22 family</fullName>
    </submittedName>
</protein>
<keyword evidence="3" id="KW-1185">Reference proteome</keyword>
<reference evidence="2 3" key="1">
    <citation type="submission" date="2015-09" db="EMBL/GenBank/DDBJ databases">
        <title>Draft genome of the parasitic nematode Teladorsagia circumcincta isolate WARC Sus (inbred).</title>
        <authorList>
            <person name="Mitreva M."/>
        </authorList>
    </citation>
    <scope>NUCLEOTIDE SEQUENCE [LARGE SCALE GENOMIC DNA]</scope>
    <source>
        <strain evidence="2 3">S</strain>
    </source>
</reference>
<dbReference type="EMBL" id="KZ347148">
    <property type="protein sequence ID" value="PIO68334.1"/>
    <property type="molecule type" value="Genomic_DNA"/>
</dbReference>
<feature type="transmembrane region" description="Helical" evidence="1">
    <location>
        <begin position="47"/>
        <end position="71"/>
    </location>
</feature>
<evidence type="ECO:0000313" key="2">
    <source>
        <dbReference type="EMBL" id="PIO68334.1"/>
    </source>
</evidence>
<proteinExistence type="predicted"/>
<keyword evidence="1" id="KW-0812">Transmembrane</keyword>
<gene>
    <name evidence="2" type="ORF">TELCIR_09878</name>
</gene>
<dbReference type="Proteomes" id="UP000230423">
    <property type="component" value="Unassembled WGS sequence"/>
</dbReference>
<keyword evidence="1" id="KW-0472">Membrane</keyword>